<dbReference type="AlphaFoldDB" id="A0A9D1DGJ8"/>
<reference evidence="2" key="2">
    <citation type="journal article" date="2021" name="PeerJ">
        <title>Extensive microbial diversity within the chicken gut microbiome revealed by metagenomics and culture.</title>
        <authorList>
            <person name="Gilroy R."/>
            <person name="Ravi A."/>
            <person name="Getino M."/>
            <person name="Pursley I."/>
            <person name="Horton D.L."/>
            <person name="Alikhan N.F."/>
            <person name="Baker D."/>
            <person name="Gharbi K."/>
            <person name="Hall N."/>
            <person name="Watson M."/>
            <person name="Adriaenssens E.M."/>
            <person name="Foster-Nyarko E."/>
            <person name="Jarju S."/>
            <person name="Secka A."/>
            <person name="Antonio M."/>
            <person name="Oren A."/>
            <person name="Chaudhuri R.R."/>
            <person name="La Ragione R."/>
            <person name="Hildebrand F."/>
            <person name="Pallen M.J."/>
        </authorList>
    </citation>
    <scope>NUCLEOTIDE SEQUENCE</scope>
    <source>
        <strain evidence="2">ChiBcec15-4380</strain>
    </source>
</reference>
<comment type="caution">
    <text evidence="2">The sequence shown here is derived from an EMBL/GenBank/DDBJ whole genome shotgun (WGS) entry which is preliminary data.</text>
</comment>
<dbReference type="EMBL" id="DVHE01000021">
    <property type="protein sequence ID" value="HIR50225.1"/>
    <property type="molecule type" value="Genomic_DNA"/>
</dbReference>
<name>A0A9D1DGJ8_9FIRM</name>
<keyword evidence="1" id="KW-0472">Membrane</keyword>
<reference evidence="2" key="1">
    <citation type="submission" date="2020-10" db="EMBL/GenBank/DDBJ databases">
        <authorList>
            <person name="Gilroy R."/>
        </authorList>
    </citation>
    <scope>NUCLEOTIDE SEQUENCE</scope>
    <source>
        <strain evidence="2">ChiBcec15-4380</strain>
    </source>
</reference>
<sequence length="216" mass="24013">MTFLSNIRSADKRLSPGRMVCSTAAIVLLGIALGLFSKYLDYRQGQLPAVLMFLDETFDLHNFLGRFAIWIFLAVGLSVYSNSPARAAINVFAFFVGMVASYYWYSTFIAGFFPRSYAMIWAGFTVLSPLLAFICWYAKGNGWISLVLSSAICAVLFNLTFASGLTYFDLRSVLELITFLCCLAMLRRRTVKDTAVMAALAVAIAVVLHAFVPLYF</sequence>
<protein>
    <submittedName>
        <fullName evidence="2">Uncharacterized protein</fullName>
    </submittedName>
</protein>
<feature type="transmembrane region" description="Helical" evidence="1">
    <location>
        <begin position="143"/>
        <end position="162"/>
    </location>
</feature>
<accession>A0A9D1DGJ8</accession>
<proteinExistence type="predicted"/>
<gene>
    <name evidence="2" type="ORF">IAA53_02895</name>
</gene>
<feature type="transmembrane region" description="Helical" evidence="1">
    <location>
        <begin position="117"/>
        <end position="136"/>
    </location>
</feature>
<organism evidence="2 3">
    <name type="scientific">Candidatus Avoscillospira avicola</name>
    <dbReference type="NCBI Taxonomy" id="2840706"/>
    <lineage>
        <taxon>Bacteria</taxon>
        <taxon>Bacillati</taxon>
        <taxon>Bacillota</taxon>
        <taxon>Clostridia</taxon>
        <taxon>Eubacteriales</taxon>
        <taxon>Oscillospiraceae</taxon>
        <taxon>Oscillospiraceae incertae sedis</taxon>
        <taxon>Candidatus Avoscillospira</taxon>
    </lineage>
</organism>
<feature type="transmembrane region" description="Helical" evidence="1">
    <location>
        <begin position="20"/>
        <end position="40"/>
    </location>
</feature>
<feature type="transmembrane region" description="Helical" evidence="1">
    <location>
        <begin position="87"/>
        <end position="105"/>
    </location>
</feature>
<keyword evidence="1" id="KW-1133">Transmembrane helix</keyword>
<feature type="transmembrane region" description="Helical" evidence="1">
    <location>
        <begin position="195"/>
        <end position="215"/>
    </location>
</feature>
<dbReference type="Proteomes" id="UP000824239">
    <property type="component" value="Unassembled WGS sequence"/>
</dbReference>
<keyword evidence="1" id="KW-0812">Transmembrane</keyword>
<evidence type="ECO:0000256" key="1">
    <source>
        <dbReference type="SAM" id="Phobius"/>
    </source>
</evidence>
<evidence type="ECO:0000313" key="3">
    <source>
        <dbReference type="Proteomes" id="UP000824239"/>
    </source>
</evidence>
<feature type="transmembrane region" description="Helical" evidence="1">
    <location>
        <begin position="60"/>
        <end position="80"/>
    </location>
</feature>
<evidence type="ECO:0000313" key="2">
    <source>
        <dbReference type="EMBL" id="HIR50225.1"/>
    </source>
</evidence>